<evidence type="ECO:0000256" key="1">
    <source>
        <dbReference type="SAM" id="Phobius"/>
    </source>
</evidence>
<proteinExistence type="predicted"/>
<keyword evidence="3" id="KW-1185">Reference proteome</keyword>
<keyword evidence="1" id="KW-0812">Transmembrane</keyword>
<evidence type="ECO:0000313" key="3">
    <source>
        <dbReference type="Proteomes" id="UP000198856"/>
    </source>
</evidence>
<dbReference type="EMBL" id="FNFC01000017">
    <property type="protein sequence ID" value="SDK09326.1"/>
    <property type="molecule type" value="Genomic_DNA"/>
</dbReference>
<evidence type="ECO:0000313" key="2">
    <source>
        <dbReference type="EMBL" id="SDK09326.1"/>
    </source>
</evidence>
<reference evidence="2 3" key="1">
    <citation type="submission" date="2016-10" db="EMBL/GenBank/DDBJ databases">
        <authorList>
            <person name="de Groot N.N."/>
        </authorList>
    </citation>
    <scope>NUCLEOTIDE SEQUENCE [LARGE SCALE GENOMIC DNA]</scope>
    <source>
        <strain evidence="2 3">IBRC-M10015</strain>
    </source>
</reference>
<organism evidence="2 3">
    <name type="scientific">Halovenus aranensis</name>
    <dbReference type="NCBI Taxonomy" id="890420"/>
    <lineage>
        <taxon>Archaea</taxon>
        <taxon>Methanobacteriati</taxon>
        <taxon>Methanobacteriota</taxon>
        <taxon>Stenosarchaea group</taxon>
        <taxon>Halobacteria</taxon>
        <taxon>Halobacteriales</taxon>
        <taxon>Haloarculaceae</taxon>
        <taxon>Halovenus</taxon>
    </lineage>
</organism>
<feature type="transmembrane region" description="Helical" evidence="1">
    <location>
        <begin position="65"/>
        <end position="87"/>
    </location>
</feature>
<dbReference type="Proteomes" id="UP000198856">
    <property type="component" value="Unassembled WGS sequence"/>
</dbReference>
<sequence>MTRPMWLLLISAAEMPSIDPPKPVAEYVEEGAYIAAILLVWGVLAAVATHGLGDIGGPGSLFETLGPQLGTVLVATGFLNGLLYVLFRTVDYWQR</sequence>
<dbReference type="OrthoDB" id="230585at2157"/>
<protein>
    <submittedName>
        <fullName evidence="2">Uncharacterized protein</fullName>
    </submittedName>
</protein>
<feature type="transmembrane region" description="Helical" evidence="1">
    <location>
        <begin position="31"/>
        <end position="53"/>
    </location>
</feature>
<name>A0A1G8Z2R3_9EURY</name>
<accession>A0A1G8Z2R3</accession>
<keyword evidence="1" id="KW-0472">Membrane</keyword>
<gene>
    <name evidence="2" type="ORF">SAMN05216226_11763</name>
</gene>
<dbReference type="AlphaFoldDB" id="A0A1G8Z2R3"/>
<dbReference type="RefSeq" id="WP_218120908.1">
    <property type="nucleotide sequence ID" value="NZ_FNFC01000017.1"/>
</dbReference>
<keyword evidence="1" id="KW-1133">Transmembrane helix</keyword>